<evidence type="ECO:0000313" key="2">
    <source>
        <dbReference type="Proteomes" id="UP000011566"/>
    </source>
</evidence>
<dbReference type="PATRIC" id="fig|1132509.6.peg.2042"/>
<dbReference type="AlphaFoldDB" id="M0LZS4"/>
<protein>
    <submittedName>
        <fullName evidence="1">Uncharacterized protein</fullName>
    </submittedName>
</protein>
<proteinExistence type="predicted"/>
<dbReference type="Proteomes" id="UP000011566">
    <property type="component" value="Unassembled WGS sequence"/>
</dbReference>
<accession>M0LZS4</accession>
<evidence type="ECO:0000313" key="1">
    <source>
        <dbReference type="EMBL" id="EMA38673.1"/>
    </source>
</evidence>
<name>M0LZS4_9EURY</name>
<organism evidence="1 2">
    <name type="scientific">Halococcus hamelinensis 100A6</name>
    <dbReference type="NCBI Taxonomy" id="1132509"/>
    <lineage>
        <taxon>Archaea</taxon>
        <taxon>Methanobacteriati</taxon>
        <taxon>Methanobacteriota</taxon>
        <taxon>Stenosarchaea group</taxon>
        <taxon>Halobacteria</taxon>
        <taxon>Halobacteriales</taxon>
        <taxon>Halococcaceae</taxon>
        <taxon>Halococcus</taxon>
    </lineage>
</organism>
<sequence>MTDEDTDQPADRHVPLIDTANVTLSEEESELVDRLIDGTEHGTSISADEMEAALVDADIDDEHREATTDDLVHVYRRRIADAE</sequence>
<keyword evidence="2" id="KW-1185">Reference proteome</keyword>
<comment type="caution">
    <text evidence="1">The sequence shown here is derived from an EMBL/GenBank/DDBJ whole genome shotgun (WGS) entry which is preliminary data.</text>
</comment>
<dbReference type="OrthoDB" id="211012at2157"/>
<gene>
    <name evidence="1" type="ORF">C447_09050</name>
</gene>
<dbReference type="EMBL" id="AOMB01000025">
    <property type="protein sequence ID" value="EMA38673.1"/>
    <property type="molecule type" value="Genomic_DNA"/>
</dbReference>
<reference evidence="1 2" key="1">
    <citation type="journal article" date="2014" name="PLoS Genet.">
        <title>Phylogenetically driven sequencing of extremely halophilic archaea reveals strategies for static and dynamic osmo-response.</title>
        <authorList>
            <person name="Becker E.A."/>
            <person name="Seitzer P.M."/>
            <person name="Tritt A."/>
            <person name="Larsen D."/>
            <person name="Krusor M."/>
            <person name="Yao A.I."/>
            <person name="Wu D."/>
            <person name="Madern D."/>
            <person name="Eisen J.A."/>
            <person name="Darling A.E."/>
            <person name="Facciotti M.T."/>
        </authorList>
    </citation>
    <scope>NUCLEOTIDE SEQUENCE [LARGE SCALE GENOMIC DNA]</scope>
    <source>
        <strain evidence="1 2">100A6</strain>
    </source>
</reference>